<dbReference type="AlphaFoldDB" id="A0A1G6TT19"/>
<dbReference type="STRING" id="1271860.SAMN05216174_109271"/>
<evidence type="ECO:0000256" key="1">
    <source>
        <dbReference type="SAM" id="Phobius"/>
    </source>
</evidence>
<evidence type="ECO:0000313" key="2">
    <source>
        <dbReference type="EMBL" id="SDD31475.1"/>
    </source>
</evidence>
<feature type="transmembrane region" description="Helical" evidence="1">
    <location>
        <begin position="255"/>
        <end position="275"/>
    </location>
</feature>
<sequence>MPIGFLLVLAGVAGLFAEKTGWFTAVTTGPSADHRDGIFPLASLPYVTGASIALIAIGALVFLIAANEEWGVAFWLFALACAVVAELIKGWLPPELHTVVVWIAIGMAVLVGLAVIVGLVGGIGAEEGPYAGGLAAAAIGLMGLIVWGVFPLGAGWAPAVGITATALLTGGLAATPLGRDFDAALDNPPRVLGATAGAGVSLAVTSLVVAETFDVRGVAWVLLALLIVLGFFAVGPLVVYGFFKTFFRDQSQETQDTVIVVGGISLLSGGLGTYFVVLLNTTNPGDWLQVTLVVLVIVSYVAMAASAAFLLFGAGQPPVVPETATVAEPPPVIVPQVAPELGARLAHLATHPDRVYRLLPRN</sequence>
<dbReference type="RefSeq" id="WP_139190828.1">
    <property type="nucleotide sequence ID" value="NZ_FMZZ01000009.1"/>
</dbReference>
<organism evidence="2 3">
    <name type="scientific">Actinokineospora iranica</name>
    <dbReference type="NCBI Taxonomy" id="1271860"/>
    <lineage>
        <taxon>Bacteria</taxon>
        <taxon>Bacillati</taxon>
        <taxon>Actinomycetota</taxon>
        <taxon>Actinomycetes</taxon>
        <taxon>Pseudonocardiales</taxon>
        <taxon>Pseudonocardiaceae</taxon>
        <taxon>Actinokineospora</taxon>
    </lineage>
</organism>
<feature type="transmembrane region" description="Helical" evidence="1">
    <location>
        <begin position="287"/>
        <end position="312"/>
    </location>
</feature>
<keyword evidence="1" id="KW-1133">Transmembrane helix</keyword>
<keyword evidence="3" id="KW-1185">Reference proteome</keyword>
<evidence type="ECO:0000313" key="3">
    <source>
        <dbReference type="Proteomes" id="UP000199501"/>
    </source>
</evidence>
<proteinExistence type="predicted"/>
<keyword evidence="1" id="KW-0812">Transmembrane</keyword>
<feature type="transmembrane region" description="Helical" evidence="1">
    <location>
        <begin position="72"/>
        <end position="93"/>
    </location>
</feature>
<reference evidence="3" key="1">
    <citation type="submission" date="2016-10" db="EMBL/GenBank/DDBJ databases">
        <authorList>
            <person name="Varghese N."/>
            <person name="Submissions S."/>
        </authorList>
    </citation>
    <scope>NUCLEOTIDE SEQUENCE [LARGE SCALE GENOMIC DNA]</scope>
    <source>
        <strain evidence="3">IBRC-M 10403</strain>
    </source>
</reference>
<protein>
    <submittedName>
        <fullName evidence="2">Uncharacterized protein</fullName>
    </submittedName>
</protein>
<feature type="transmembrane region" description="Helical" evidence="1">
    <location>
        <begin position="219"/>
        <end position="243"/>
    </location>
</feature>
<feature type="transmembrane region" description="Helical" evidence="1">
    <location>
        <begin position="130"/>
        <end position="150"/>
    </location>
</feature>
<feature type="transmembrane region" description="Helical" evidence="1">
    <location>
        <begin position="99"/>
        <end position="123"/>
    </location>
</feature>
<keyword evidence="1" id="KW-0472">Membrane</keyword>
<feature type="transmembrane region" description="Helical" evidence="1">
    <location>
        <begin position="191"/>
        <end position="213"/>
    </location>
</feature>
<name>A0A1G6TT19_9PSEU</name>
<feature type="transmembrane region" description="Helical" evidence="1">
    <location>
        <begin position="41"/>
        <end position="65"/>
    </location>
</feature>
<gene>
    <name evidence="2" type="ORF">SAMN05216174_109271</name>
</gene>
<dbReference type="EMBL" id="FMZZ01000009">
    <property type="protein sequence ID" value="SDD31475.1"/>
    <property type="molecule type" value="Genomic_DNA"/>
</dbReference>
<accession>A0A1G6TT19</accession>
<dbReference type="Proteomes" id="UP000199501">
    <property type="component" value="Unassembled WGS sequence"/>
</dbReference>